<reference evidence="2 3" key="1">
    <citation type="submission" date="2018-06" db="EMBL/GenBank/DDBJ databases">
        <title>Comparative genomics reveals the genomic features of Rhizophagus irregularis, R. cerebriforme, R. diaphanum and Gigaspora rosea, and their symbiotic lifestyle signature.</title>
        <authorList>
            <person name="Morin E."/>
            <person name="San Clemente H."/>
            <person name="Chen E.C.H."/>
            <person name="De La Providencia I."/>
            <person name="Hainaut M."/>
            <person name="Kuo A."/>
            <person name="Kohler A."/>
            <person name="Murat C."/>
            <person name="Tang N."/>
            <person name="Roy S."/>
            <person name="Loubradou J."/>
            <person name="Henrissat B."/>
            <person name="Grigoriev I.V."/>
            <person name="Corradi N."/>
            <person name="Roux C."/>
            <person name="Martin F.M."/>
        </authorList>
    </citation>
    <scope>NUCLEOTIDE SEQUENCE [LARGE SCALE GENOMIC DNA]</scope>
    <source>
        <strain evidence="2 3">DAOM 227022</strain>
    </source>
</reference>
<feature type="transmembrane region" description="Helical" evidence="1">
    <location>
        <begin position="26"/>
        <end position="46"/>
    </location>
</feature>
<proteinExistence type="predicted"/>
<keyword evidence="3" id="KW-1185">Reference proteome</keyword>
<dbReference type="PANTHER" id="PTHR35519:SF2">
    <property type="entry name" value="PH DOMAIN PROTEIN"/>
    <property type="match status" value="1"/>
</dbReference>
<evidence type="ECO:0008006" key="4">
    <source>
        <dbReference type="Google" id="ProtNLM"/>
    </source>
</evidence>
<dbReference type="EMBL" id="QKYT01000050">
    <property type="protein sequence ID" value="RIA96100.1"/>
    <property type="molecule type" value="Genomic_DNA"/>
</dbReference>
<feature type="non-terminal residue" evidence="2">
    <location>
        <position position="1"/>
    </location>
</feature>
<dbReference type="STRING" id="658196.A0A397TCX8"/>
<dbReference type="OrthoDB" id="2103474at2759"/>
<dbReference type="Proteomes" id="UP000265703">
    <property type="component" value="Unassembled WGS sequence"/>
</dbReference>
<keyword evidence="1" id="KW-0472">Membrane</keyword>
<keyword evidence="1" id="KW-0812">Transmembrane</keyword>
<dbReference type="PANTHER" id="PTHR35519">
    <property type="entry name" value="MEMBRANE PROTEINS"/>
    <property type="match status" value="1"/>
</dbReference>
<organism evidence="2 3">
    <name type="scientific">Glomus cerebriforme</name>
    <dbReference type="NCBI Taxonomy" id="658196"/>
    <lineage>
        <taxon>Eukaryota</taxon>
        <taxon>Fungi</taxon>
        <taxon>Fungi incertae sedis</taxon>
        <taxon>Mucoromycota</taxon>
        <taxon>Glomeromycotina</taxon>
        <taxon>Glomeromycetes</taxon>
        <taxon>Glomerales</taxon>
        <taxon>Glomeraceae</taxon>
        <taxon>Glomus</taxon>
    </lineage>
</organism>
<gene>
    <name evidence="2" type="ORF">C1645_688215</name>
</gene>
<keyword evidence="1" id="KW-1133">Transmembrane helix</keyword>
<accession>A0A397TCX8</accession>
<evidence type="ECO:0000313" key="3">
    <source>
        <dbReference type="Proteomes" id="UP000265703"/>
    </source>
</evidence>
<dbReference type="AlphaFoldDB" id="A0A397TCX8"/>
<protein>
    <recommendedName>
        <fullName evidence="4">DUF4112 domain-containing protein</fullName>
    </recommendedName>
</protein>
<sequence>IGDIIGLVLGLYQIYLISFFDVPSTLLLKMFINVVIDCFIGIIPYLGDILDVFYKANIYNINMLEDWLKKEYGNNIVIYG</sequence>
<evidence type="ECO:0000313" key="2">
    <source>
        <dbReference type="EMBL" id="RIA96100.1"/>
    </source>
</evidence>
<name>A0A397TCX8_9GLOM</name>
<comment type="caution">
    <text evidence="2">The sequence shown here is derived from an EMBL/GenBank/DDBJ whole genome shotgun (WGS) entry which is preliminary data.</text>
</comment>
<evidence type="ECO:0000256" key="1">
    <source>
        <dbReference type="SAM" id="Phobius"/>
    </source>
</evidence>
<dbReference type="InterPro" id="IPR025187">
    <property type="entry name" value="DUF4112"/>
</dbReference>
<dbReference type="Pfam" id="PF13430">
    <property type="entry name" value="DUF4112"/>
    <property type="match status" value="1"/>
</dbReference>